<gene>
    <name evidence="1" type="ORF">PMACD_LOCUS9271</name>
</gene>
<protein>
    <submittedName>
        <fullName evidence="1">Uncharacterized protein</fullName>
    </submittedName>
</protein>
<dbReference type="EMBL" id="CAJOBZ010000025">
    <property type="protein sequence ID" value="CAF4877203.1"/>
    <property type="molecule type" value="Genomic_DNA"/>
</dbReference>
<dbReference type="AlphaFoldDB" id="A0A821TQI5"/>
<evidence type="ECO:0000313" key="2">
    <source>
        <dbReference type="Proteomes" id="UP000663880"/>
    </source>
</evidence>
<proteinExistence type="predicted"/>
<organism evidence="1 2">
    <name type="scientific">Pieris macdunnoughi</name>
    <dbReference type="NCBI Taxonomy" id="345717"/>
    <lineage>
        <taxon>Eukaryota</taxon>
        <taxon>Metazoa</taxon>
        <taxon>Ecdysozoa</taxon>
        <taxon>Arthropoda</taxon>
        <taxon>Hexapoda</taxon>
        <taxon>Insecta</taxon>
        <taxon>Pterygota</taxon>
        <taxon>Neoptera</taxon>
        <taxon>Endopterygota</taxon>
        <taxon>Lepidoptera</taxon>
        <taxon>Glossata</taxon>
        <taxon>Ditrysia</taxon>
        <taxon>Papilionoidea</taxon>
        <taxon>Pieridae</taxon>
        <taxon>Pierinae</taxon>
        <taxon>Pieris</taxon>
    </lineage>
</organism>
<name>A0A821TQI5_9NEOP</name>
<sequence>MKVCSYDEDKPHEPKGMSYIQKLTNTNKNDQRKGSTPQTDLVRDFLVPHQKDIFLVQESFPKLLTNCYWYKGCYLKVTSEE</sequence>
<dbReference type="Proteomes" id="UP000663880">
    <property type="component" value="Unassembled WGS sequence"/>
</dbReference>
<keyword evidence="2" id="KW-1185">Reference proteome</keyword>
<reference evidence="1" key="1">
    <citation type="submission" date="2021-02" db="EMBL/GenBank/DDBJ databases">
        <authorList>
            <person name="Steward A R."/>
        </authorList>
    </citation>
    <scope>NUCLEOTIDE SEQUENCE</scope>
</reference>
<comment type="caution">
    <text evidence="1">The sequence shown here is derived from an EMBL/GenBank/DDBJ whole genome shotgun (WGS) entry which is preliminary data.</text>
</comment>
<evidence type="ECO:0000313" key="1">
    <source>
        <dbReference type="EMBL" id="CAF4877203.1"/>
    </source>
</evidence>
<accession>A0A821TQI5</accession>